<gene>
    <name evidence="1" type="ORF">XB16_2241</name>
</gene>
<organism evidence="1 2">
    <name type="scientific">Leptospira santarosai</name>
    <dbReference type="NCBI Taxonomy" id="28183"/>
    <lineage>
        <taxon>Bacteria</taxon>
        <taxon>Pseudomonadati</taxon>
        <taxon>Spirochaetota</taxon>
        <taxon>Spirochaetia</taxon>
        <taxon>Leptospirales</taxon>
        <taxon>Leptospiraceae</taxon>
        <taxon>Leptospira</taxon>
    </lineage>
</organism>
<name>A0A2P1QV01_9LEPT</name>
<dbReference type="InterPro" id="IPR000408">
    <property type="entry name" value="Reg_chr_condens"/>
</dbReference>
<dbReference type="AlphaFoldDB" id="A0A2P1QV01"/>
<dbReference type="EMBL" id="CP027843">
    <property type="protein sequence ID" value="AVQ12567.1"/>
    <property type="molecule type" value="Genomic_DNA"/>
</dbReference>
<sequence length="158" mass="16873">MKNFYDSFVKMRSVKCKSKEKKLFTFPSSPSSPQTSPAFKPKNGRVYIWGLNASGQLGNGFPTPIPTQVLNITNASSVWAGGTQSFSILKSGEVKGWGANGNTANLAIGETNTSKVYEPNKAVVGIENVIHFDCGPLIISPFSETEKSTVGVGISKVP</sequence>
<evidence type="ECO:0000313" key="2">
    <source>
        <dbReference type="Proteomes" id="UP000033961"/>
    </source>
</evidence>
<dbReference type="SUPFAM" id="SSF50985">
    <property type="entry name" value="RCC1/BLIP-II"/>
    <property type="match status" value="1"/>
</dbReference>
<dbReference type="Pfam" id="PF00415">
    <property type="entry name" value="RCC1"/>
    <property type="match status" value="1"/>
</dbReference>
<dbReference type="Proteomes" id="UP000033961">
    <property type="component" value="Chromosome I"/>
</dbReference>
<reference evidence="1 2" key="1">
    <citation type="journal article" date="2015" name="Genome Announc.">
        <title>Draft Genome Sequences of Leptospira santarosai Strains U160, U164, and U233, Isolated from Asymptomatic Cattle.</title>
        <authorList>
            <person name="Kremer F.S."/>
            <person name="Eslabao M.R."/>
            <person name="Provisor M."/>
            <person name="Woloski R.D."/>
            <person name="Ramires O.V."/>
            <person name="Moreno L.Z."/>
            <person name="Moreno A.M."/>
            <person name="Hamond C."/>
            <person name="Lilenbaum W."/>
            <person name="Dellagostin O.A."/>
        </authorList>
    </citation>
    <scope>NUCLEOTIDE SEQUENCE [LARGE SCALE GENOMIC DNA]</scope>
    <source>
        <strain evidence="1 2">U160</strain>
    </source>
</reference>
<protein>
    <submittedName>
        <fullName evidence="1">Chromosome condensation regulator RCC1 repeat protein</fullName>
    </submittedName>
</protein>
<dbReference type="Gene3D" id="2.130.10.30">
    <property type="entry name" value="Regulator of chromosome condensation 1/beta-lactamase-inhibitor protein II"/>
    <property type="match status" value="1"/>
</dbReference>
<dbReference type="PROSITE" id="PS50012">
    <property type="entry name" value="RCC1_3"/>
    <property type="match status" value="1"/>
</dbReference>
<proteinExistence type="predicted"/>
<evidence type="ECO:0000313" key="1">
    <source>
        <dbReference type="EMBL" id="AVQ12567.1"/>
    </source>
</evidence>
<accession>A0A2P1QV01</accession>
<dbReference type="InterPro" id="IPR009091">
    <property type="entry name" value="RCC1/BLIP-II"/>
</dbReference>